<name>A0A2I0MP40_COLLI</name>
<accession>A0A2I0MP40</accession>
<feature type="compositionally biased region" description="Basic and acidic residues" evidence="2">
    <location>
        <begin position="381"/>
        <end position="395"/>
    </location>
</feature>
<keyword evidence="5" id="KW-1185">Reference proteome</keyword>
<dbReference type="AlphaFoldDB" id="A0A2I0MP40"/>
<feature type="compositionally biased region" description="Basic and acidic residues" evidence="2">
    <location>
        <begin position="231"/>
        <end position="244"/>
    </location>
</feature>
<evidence type="ECO:0000256" key="2">
    <source>
        <dbReference type="SAM" id="MobiDB-lite"/>
    </source>
</evidence>
<organism evidence="4 5">
    <name type="scientific">Columba livia</name>
    <name type="common">Rock dove</name>
    <dbReference type="NCBI Taxonomy" id="8932"/>
    <lineage>
        <taxon>Eukaryota</taxon>
        <taxon>Metazoa</taxon>
        <taxon>Chordata</taxon>
        <taxon>Craniata</taxon>
        <taxon>Vertebrata</taxon>
        <taxon>Euteleostomi</taxon>
        <taxon>Archelosauria</taxon>
        <taxon>Archosauria</taxon>
        <taxon>Dinosauria</taxon>
        <taxon>Saurischia</taxon>
        <taxon>Theropoda</taxon>
        <taxon>Coelurosauria</taxon>
        <taxon>Aves</taxon>
        <taxon>Neognathae</taxon>
        <taxon>Neoaves</taxon>
        <taxon>Columbimorphae</taxon>
        <taxon>Columbiformes</taxon>
        <taxon>Columbidae</taxon>
        <taxon>Columba</taxon>
    </lineage>
</organism>
<evidence type="ECO:0000256" key="1">
    <source>
        <dbReference type="ARBA" id="ARBA00038379"/>
    </source>
</evidence>
<dbReference type="PANTHER" id="PTHR22574:SF6">
    <property type="entry name" value="GOLGI-ASSOCIATED RAB2 INTERACTOR PROTEIN 2"/>
    <property type="match status" value="1"/>
</dbReference>
<dbReference type="STRING" id="8932.A0A2I0MP40"/>
<comment type="similarity">
    <text evidence="1">Belongs to the GARIN family.</text>
</comment>
<dbReference type="Proteomes" id="UP000053872">
    <property type="component" value="Unassembled WGS sequence"/>
</dbReference>
<comment type="caution">
    <text evidence="4">The sequence shown here is derived from an EMBL/GenBank/DDBJ whole genome shotgun (WGS) entry which is preliminary data.</text>
</comment>
<dbReference type="GO" id="GO:0005634">
    <property type="term" value="C:nucleus"/>
    <property type="evidence" value="ECO:0007669"/>
    <property type="project" value="TreeGrafter"/>
</dbReference>
<protein>
    <submittedName>
        <fullName evidence="4">Family with sequence similarity 71, member D</fullName>
    </submittedName>
</protein>
<evidence type="ECO:0000313" key="5">
    <source>
        <dbReference type="Proteomes" id="UP000053872"/>
    </source>
</evidence>
<dbReference type="EMBL" id="AKCR02000005">
    <property type="protein sequence ID" value="PKK31435.1"/>
    <property type="molecule type" value="Genomic_DNA"/>
</dbReference>
<dbReference type="PANTHER" id="PTHR22574">
    <property type="match status" value="1"/>
</dbReference>
<dbReference type="Pfam" id="PF12480">
    <property type="entry name" value="GARIL_Rab2_bd"/>
    <property type="match status" value="1"/>
</dbReference>
<feature type="compositionally biased region" description="Basic and acidic residues" evidence="2">
    <location>
        <begin position="299"/>
        <end position="308"/>
    </location>
</feature>
<feature type="domain" description="Golgi associated RAB2 interactor protein-like Rab2B-binding" evidence="3">
    <location>
        <begin position="140"/>
        <end position="204"/>
    </location>
</feature>
<sequence>MRTASDAEAPELTSTVHARTCTCHNTASYGKMNNKFDFKTISSSQASAMGDLQRLLSQGEYPPFTSAPIFESKFVQVNRRGEPISIHNRASYVTIGICAANPSSPMPNAMLVAHEVPMSPHESMTSFWKISEQPSEMEHLALTRFFPLKFVELSVHSTDKHLLMLKLVNGRSYYLELSAPPDQQQYLFHLWLQLICLLKPPENTKNTEVNVKRKDFGMCYKKDPSPNGPPENRDNPQDVPKPKTEEEEVTKQTSSNQVPLSGTVDPTEESGRTVEPFHSSLKPPRQETTMQPNNIVPLDTKKSKSPEKRKTRHCVRGTFCASASLCSPKGKLSDVYFLPQQAPAWLSRSSLGCHKENQEMGWKPGCRGLKLRGKAAERAEEARPALEARARREPAESSPWQPGPWLRRRVRPAARGAALRASPPRGHIGDSSLFWKIGNEREYFDSC</sequence>
<feature type="region of interest" description="Disordered" evidence="2">
    <location>
        <begin position="217"/>
        <end position="310"/>
    </location>
</feature>
<reference evidence="4 5" key="1">
    <citation type="journal article" date="2013" name="Science">
        <title>Genomic diversity and evolution of the head crest in the rock pigeon.</title>
        <authorList>
            <person name="Shapiro M.D."/>
            <person name="Kronenberg Z."/>
            <person name="Li C."/>
            <person name="Domyan E.T."/>
            <person name="Pan H."/>
            <person name="Campbell M."/>
            <person name="Tan H."/>
            <person name="Huff C.D."/>
            <person name="Hu H."/>
            <person name="Vickrey A.I."/>
            <person name="Nielsen S.C."/>
            <person name="Stringham S.A."/>
            <person name="Hu H."/>
            <person name="Willerslev E."/>
            <person name="Gilbert M.T."/>
            <person name="Yandell M."/>
            <person name="Zhang G."/>
            <person name="Wang J."/>
        </authorList>
    </citation>
    <scope>NUCLEOTIDE SEQUENCE [LARGE SCALE GENOMIC DNA]</scope>
    <source>
        <tissue evidence="4">Blood</tissue>
    </source>
</reference>
<evidence type="ECO:0000313" key="4">
    <source>
        <dbReference type="EMBL" id="PKK31435.1"/>
    </source>
</evidence>
<evidence type="ECO:0000259" key="3">
    <source>
        <dbReference type="Pfam" id="PF12480"/>
    </source>
</evidence>
<dbReference type="InParanoid" id="A0A2I0MP40"/>
<gene>
    <name evidence="4" type="primary">FAM71D</name>
    <name evidence="4" type="ORF">A306_00002042</name>
</gene>
<dbReference type="InterPro" id="IPR022168">
    <property type="entry name" value="GARIL-like_Rab2B-bd"/>
</dbReference>
<proteinExistence type="inferred from homology"/>
<feature type="region of interest" description="Disordered" evidence="2">
    <location>
        <begin position="381"/>
        <end position="405"/>
    </location>
</feature>